<dbReference type="EMBL" id="CP001706">
    <property type="protein sequence ID" value="ACV09682.1"/>
    <property type="molecule type" value="Genomic_DNA"/>
</dbReference>
<organism evidence="2 3">
    <name type="scientific">Jonesia denitrificans (strain ATCC 14870 / DSM 20603 / BCRC 15368 / CIP 55.134 / JCM 11481 / NBRC 15587 / NCTC 10816 / Prevot 55134)</name>
    <name type="common">Listeria denitrificans</name>
    <dbReference type="NCBI Taxonomy" id="471856"/>
    <lineage>
        <taxon>Bacteria</taxon>
        <taxon>Bacillati</taxon>
        <taxon>Actinomycetota</taxon>
        <taxon>Actinomycetes</taxon>
        <taxon>Micrococcales</taxon>
        <taxon>Jonesiaceae</taxon>
        <taxon>Jonesia</taxon>
    </lineage>
</organism>
<dbReference type="SUPFAM" id="SSF109604">
    <property type="entry name" value="HD-domain/PDEase-like"/>
    <property type="match status" value="1"/>
</dbReference>
<evidence type="ECO:0000259" key="1">
    <source>
        <dbReference type="PROSITE" id="PS51833"/>
    </source>
</evidence>
<keyword evidence="3" id="KW-1185">Reference proteome</keyword>
<dbReference type="KEGG" id="jde:Jden_2044"/>
<dbReference type="Pfam" id="PF08668">
    <property type="entry name" value="HDOD"/>
    <property type="match status" value="1"/>
</dbReference>
<reference evidence="2 3" key="1">
    <citation type="journal article" date="2009" name="Stand. Genomic Sci.">
        <title>Complete genome sequence of Jonesia denitrificans type strain (Prevot 55134).</title>
        <authorList>
            <person name="Pukall R."/>
            <person name="Gehrich-Schroter G."/>
            <person name="Lapidus A."/>
            <person name="Nolan M."/>
            <person name="Glavina Del Rio T."/>
            <person name="Lucas S."/>
            <person name="Chen F."/>
            <person name="Tice H."/>
            <person name="Pitluck S."/>
            <person name="Cheng J.F."/>
            <person name="Copeland A."/>
            <person name="Saunders E."/>
            <person name="Brettin T."/>
            <person name="Detter J.C."/>
            <person name="Bruce D."/>
            <person name="Goodwin L."/>
            <person name="Pati A."/>
            <person name="Ivanova N."/>
            <person name="Mavromatis K."/>
            <person name="Ovchinnikova G."/>
            <person name="Chen A."/>
            <person name="Palaniappan K."/>
            <person name="Land M."/>
            <person name="Hauser L."/>
            <person name="Chang Y.J."/>
            <person name="Jeffries C.D."/>
            <person name="Chain P."/>
            <person name="Goker M."/>
            <person name="Bristow J."/>
            <person name="Eisen J.A."/>
            <person name="Markowitz V."/>
            <person name="Hugenholtz P."/>
            <person name="Kyrpides N.C."/>
            <person name="Klenk H.P."/>
            <person name="Han C."/>
        </authorList>
    </citation>
    <scope>NUCLEOTIDE SEQUENCE [LARGE SCALE GENOMIC DNA]</scope>
    <source>
        <strain evidence="3">ATCC 14870 / DSM 20603 / BCRC 15368 / CIP 55.134 / JCM 11481 / NBRC 15587 / NCTC 10816 / Prevot 55134</strain>
    </source>
</reference>
<dbReference type="RefSeq" id="WP_015772310.1">
    <property type="nucleotide sequence ID" value="NC_013174.1"/>
</dbReference>
<sequence>MDETLTAPAHRASLNRLGIFSQDGAVLGYVLLPVPGDPARMIGTPEANTRLERAYEALALTDILGPRARAFVWATEKMFTDPAEFTEVPNLAGLIISPWHAGRPDASDRAMLMRELHLGCLLADFTGTPGQLALLPFAHYVIIDFSRDDAEELTERARNANVSVIASYAYDRTRLKSAWKSGAQFAIGTVYRAKGPDSTKPMTPGELQCLSAIRILGEDDPDLNQVADILSTDPEIMLRILHMVNSASTGITQRVDSIHRAAVLLGPTRIMPLVMASLISARVHDMDGLWFLLTRAAAVRELSGAEAGYTTGLISALAYESGVDAETLVSTTRVSPDVTAAVLHGEGPLGQALRAIVAHEIGNYDAVRATGYDIASVADAYLTALPWALATLRALYSQ</sequence>
<dbReference type="InterPro" id="IPR013976">
    <property type="entry name" value="HDOD"/>
</dbReference>
<dbReference type="STRING" id="471856.Jden_2044"/>
<evidence type="ECO:0000313" key="2">
    <source>
        <dbReference type="EMBL" id="ACV09682.1"/>
    </source>
</evidence>
<dbReference type="eggNOG" id="COG3434">
    <property type="taxonomic scope" value="Bacteria"/>
</dbReference>
<evidence type="ECO:0000313" key="3">
    <source>
        <dbReference type="Proteomes" id="UP000000628"/>
    </source>
</evidence>
<accession>C7R0L8</accession>
<gene>
    <name evidence="2" type="ordered locus">Jden_2044</name>
</gene>
<name>C7R0L8_JONDD</name>
<feature type="domain" description="HDOD" evidence="1">
    <location>
        <begin position="202"/>
        <end position="398"/>
    </location>
</feature>
<dbReference type="HOGENOM" id="CLU_680937_0_0_11"/>
<proteinExistence type="predicted"/>
<protein>
    <submittedName>
        <fullName evidence="2">Putative signal transduction protein</fullName>
    </submittedName>
</protein>
<dbReference type="AlphaFoldDB" id="C7R0L8"/>
<dbReference type="PROSITE" id="PS51833">
    <property type="entry name" value="HDOD"/>
    <property type="match status" value="1"/>
</dbReference>
<dbReference type="Proteomes" id="UP000000628">
    <property type="component" value="Chromosome"/>
</dbReference>
<dbReference type="Gene3D" id="1.10.3210.10">
    <property type="entry name" value="Hypothetical protein af1432"/>
    <property type="match status" value="1"/>
</dbReference>